<dbReference type="RefSeq" id="WP_284321344.1">
    <property type="nucleotide sequence ID" value="NZ_BSOB01000022.1"/>
</dbReference>
<feature type="region of interest" description="Disordered" evidence="1">
    <location>
        <begin position="85"/>
        <end position="111"/>
    </location>
</feature>
<protein>
    <recommendedName>
        <fullName evidence="4">LysM domain-containing protein</fullName>
    </recommendedName>
</protein>
<accession>A0ABQ5XPH3</accession>
<feature type="compositionally biased region" description="Low complexity" evidence="1">
    <location>
        <begin position="93"/>
        <end position="111"/>
    </location>
</feature>
<reference evidence="3" key="1">
    <citation type="journal article" date="2019" name="Int. J. Syst. Evol. Microbiol.">
        <title>The Global Catalogue of Microorganisms (GCM) 10K type strain sequencing project: providing services to taxonomists for standard genome sequencing and annotation.</title>
        <authorList>
            <consortium name="The Broad Institute Genomics Platform"/>
            <consortium name="The Broad Institute Genome Sequencing Center for Infectious Disease"/>
            <person name="Wu L."/>
            <person name="Ma J."/>
        </authorList>
    </citation>
    <scope>NUCLEOTIDE SEQUENCE [LARGE SCALE GENOMIC DNA]</scope>
    <source>
        <strain evidence="3">NBRC 111980</strain>
    </source>
</reference>
<evidence type="ECO:0000256" key="1">
    <source>
        <dbReference type="SAM" id="MobiDB-lite"/>
    </source>
</evidence>
<dbReference type="EMBL" id="BSOB01000022">
    <property type="protein sequence ID" value="GLQ93637.1"/>
    <property type="molecule type" value="Genomic_DNA"/>
</dbReference>
<gene>
    <name evidence="2" type="ORF">GCM10007901_25880</name>
</gene>
<evidence type="ECO:0000313" key="3">
    <source>
        <dbReference type="Proteomes" id="UP001156670"/>
    </source>
</evidence>
<proteinExistence type="predicted"/>
<dbReference type="Proteomes" id="UP001156670">
    <property type="component" value="Unassembled WGS sequence"/>
</dbReference>
<feature type="compositionally biased region" description="Basic and acidic residues" evidence="1">
    <location>
        <begin position="415"/>
        <end position="430"/>
    </location>
</feature>
<comment type="caution">
    <text evidence="2">The sequence shown here is derived from an EMBL/GenBank/DDBJ whole genome shotgun (WGS) entry which is preliminary data.</text>
</comment>
<name>A0ABQ5XPH3_9GAMM</name>
<sequence length="496" mass="53096">MSDSLLQAIISGNPLGLPGLGSNDSGVTILFPLSMGNTVTDLASTLNVPVDSILAVNPGLQADTPLTVSQVIGLPEGHINQIMRSLDPGLGRSYGSSPSSSSQGISPTTSIPHGGYLDHLVHDGMHMAPPLLRSMPAALDMYNTPKQDSPLASQGSEEATDRWRVSVDPHLLATGVSESRDVPAAITSVSVLSLTSSSAQASTLILTPTPTPAPTTVPAPVPATAPEMQASNIDPRNVTLIASGYGRSVAESPLSFAPVERPFIQTQQGRGRNPPLNPPPPLMLVDGSRPTVQVTWVVPPRSTEFVPPVVTQNTTVVPADNRPFTLQLMALLLAQSDSSAATTASPQGPSFIDPQAIAALVATMRTTKVIDLGAGRSMEFSLAADRMRRIDPIGQEDRVTSRRTGAGLEEVRVSPRNAEDVEQTDEQREQGRRRRAAIAAMRRRRRLRSRRCRYWHGARSDLRPSGTVRYPKRMDFAEFQSRQPPRYMWNAGGGGS</sequence>
<keyword evidence="3" id="KW-1185">Reference proteome</keyword>
<organism evidence="2 3">
    <name type="scientific">Dyella acidisoli</name>
    <dbReference type="NCBI Taxonomy" id="1867834"/>
    <lineage>
        <taxon>Bacteria</taxon>
        <taxon>Pseudomonadati</taxon>
        <taxon>Pseudomonadota</taxon>
        <taxon>Gammaproteobacteria</taxon>
        <taxon>Lysobacterales</taxon>
        <taxon>Rhodanobacteraceae</taxon>
        <taxon>Dyella</taxon>
    </lineage>
</organism>
<evidence type="ECO:0000313" key="2">
    <source>
        <dbReference type="EMBL" id="GLQ93637.1"/>
    </source>
</evidence>
<feature type="region of interest" description="Disordered" evidence="1">
    <location>
        <begin position="415"/>
        <end position="435"/>
    </location>
</feature>
<evidence type="ECO:0008006" key="4">
    <source>
        <dbReference type="Google" id="ProtNLM"/>
    </source>
</evidence>